<evidence type="ECO:0000256" key="5">
    <source>
        <dbReference type="SAM" id="Phobius"/>
    </source>
</evidence>
<evidence type="ECO:0000313" key="8">
    <source>
        <dbReference type="Proteomes" id="UP000198742"/>
    </source>
</evidence>
<feature type="transmembrane region" description="Helical" evidence="5">
    <location>
        <begin position="120"/>
        <end position="138"/>
    </location>
</feature>
<proteinExistence type="predicted"/>
<organism evidence="7 8">
    <name type="scientific">Nocardioides exalbidus</name>
    <dbReference type="NCBI Taxonomy" id="402596"/>
    <lineage>
        <taxon>Bacteria</taxon>
        <taxon>Bacillati</taxon>
        <taxon>Actinomycetota</taxon>
        <taxon>Actinomycetes</taxon>
        <taxon>Propionibacteriales</taxon>
        <taxon>Nocardioidaceae</taxon>
        <taxon>Nocardioides</taxon>
    </lineage>
</organism>
<dbReference type="Pfam" id="PF07291">
    <property type="entry name" value="MauE"/>
    <property type="match status" value="1"/>
</dbReference>
<dbReference type="OrthoDB" id="5006039at2"/>
<gene>
    <name evidence="7" type="ORF">SAMN04489844_0813</name>
</gene>
<dbReference type="AlphaFoldDB" id="A0A1H4LAB3"/>
<sequence>MSSAPVAALVAVLTLAAVLATSGVAKLRDRVATRDAFAALRVPDVVPAGPASAALPWAELALAALLLVAPSRALVAVTALVLVLMLAYTALIGRALTFDEPVTCSCFGSLSRHDVDRTTLLRNVLLSLLAGAALWFAVDGGSVLSVVRDLDAAGWWAIVAAIAAAAVAALVVGTGSAPRAAETDELLDYERDRTPYGVVRRADGSVANLWDLTSTQARLLVVLKPGCGPCVRTAEKLDGLAAQLSPAVGVLAVYPDETAASSVTEHARDLAVSEPDGNIRRGFSVGTPAAVLLGADGFLAGGPVAGERDVTEFFAEVVEALREQPET</sequence>
<name>A0A1H4LAB3_9ACTN</name>
<evidence type="ECO:0000259" key="6">
    <source>
        <dbReference type="Pfam" id="PF07291"/>
    </source>
</evidence>
<dbReference type="GO" id="GO:0016020">
    <property type="term" value="C:membrane"/>
    <property type="evidence" value="ECO:0007669"/>
    <property type="project" value="UniProtKB-SubCell"/>
</dbReference>
<dbReference type="Gene3D" id="3.40.30.10">
    <property type="entry name" value="Glutaredoxin"/>
    <property type="match status" value="1"/>
</dbReference>
<dbReference type="Proteomes" id="UP000198742">
    <property type="component" value="Unassembled WGS sequence"/>
</dbReference>
<keyword evidence="2 5" id="KW-0812">Transmembrane</keyword>
<dbReference type="InterPro" id="IPR009908">
    <property type="entry name" value="Methylamine_util_MauE"/>
</dbReference>
<dbReference type="RefSeq" id="WP_090967978.1">
    <property type="nucleotide sequence ID" value="NZ_FNRT01000002.1"/>
</dbReference>
<keyword evidence="3 5" id="KW-1133">Transmembrane helix</keyword>
<evidence type="ECO:0000256" key="1">
    <source>
        <dbReference type="ARBA" id="ARBA00004141"/>
    </source>
</evidence>
<dbReference type="GO" id="GO:0030416">
    <property type="term" value="P:methylamine metabolic process"/>
    <property type="evidence" value="ECO:0007669"/>
    <property type="project" value="InterPro"/>
</dbReference>
<keyword evidence="4 5" id="KW-0472">Membrane</keyword>
<comment type="subcellular location">
    <subcellularLocation>
        <location evidence="1">Membrane</location>
        <topology evidence="1">Multi-pass membrane protein</topology>
    </subcellularLocation>
</comment>
<evidence type="ECO:0000256" key="2">
    <source>
        <dbReference type="ARBA" id="ARBA00022692"/>
    </source>
</evidence>
<keyword evidence="8" id="KW-1185">Reference proteome</keyword>
<dbReference type="STRING" id="402596.SAMN04489844_0813"/>
<feature type="transmembrane region" description="Helical" evidence="5">
    <location>
        <begin position="153"/>
        <end position="172"/>
    </location>
</feature>
<evidence type="ECO:0000313" key="7">
    <source>
        <dbReference type="EMBL" id="SEB67255.1"/>
    </source>
</evidence>
<evidence type="ECO:0000256" key="3">
    <source>
        <dbReference type="ARBA" id="ARBA00022989"/>
    </source>
</evidence>
<reference evidence="8" key="1">
    <citation type="submission" date="2016-10" db="EMBL/GenBank/DDBJ databases">
        <authorList>
            <person name="Varghese N."/>
            <person name="Submissions S."/>
        </authorList>
    </citation>
    <scope>NUCLEOTIDE SEQUENCE [LARGE SCALE GENOMIC DNA]</scope>
    <source>
        <strain evidence="8">DSM 22017</strain>
    </source>
</reference>
<protein>
    <submittedName>
        <fullName evidence="7">Methylamine utilisation protein MauE</fullName>
    </submittedName>
</protein>
<dbReference type="InterPro" id="IPR036249">
    <property type="entry name" value="Thioredoxin-like_sf"/>
</dbReference>
<feature type="transmembrane region" description="Helical" evidence="5">
    <location>
        <begin position="60"/>
        <end position="88"/>
    </location>
</feature>
<dbReference type="SUPFAM" id="SSF52833">
    <property type="entry name" value="Thioredoxin-like"/>
    <property type="match status" value="1"/>
</dbReference>
<evidence type="ECO:0000256" key="4">
    <source>
        <dbReference type="ARBA" id="ARBA00023136"/>
    </source>
</evidence>
<feature type="domain" description="Methylamine utilisation protein MauE" evidence="6">
    <location>
        <begin position="7"/>
        <end position="136"/>
    </location>
</feature>
<dbReference type="EMBL" id="FNRT01000002">
    <property type="protein sequence ID" value="SEB67255.1"/>
    <property type="molecule type" value="Genomic_DNA"/>
</dbReference>
<accession>A0A1H4LAB3</accession>